<name>W1P1J3_AMBTC</name>
<proteinExistence type="predicted"/>
<sequence>MARLREATSFPKFLKPLTQAILGSAQRNGGMPLSLQHQSSFELFELYQCASRRYQVVILNSDFWQVRLWERVISVLAKQACMGVKLIGGSKRVGKLKQQKSLLEMDPFLVLIVISSRIRQCDLPHGPGA</sequence>
<organism evidence="1 2">
    <name type="scientific">Amborella trichopoda</name>
    <dbReference type="NCBI Taxonomy" id="13333"/>
    <lineage>
        <taxon>Eukaryota</taxon>
        <taxon>Viridiplantae</taxon>
        <taxon>Streptophyta</taxon>
        <taxon>Embryophyta</taxon>
        <taxon>Tracheophyta</taxon>
        <taxon>Spermatophyta</taxon>
        <taxon>Magnoliopsida</taxon>
        <taxon>Amborellales</taxon>
        <taxon>Amborellaceae</taxon>
        <taxon>Amborella</taxon>
    </lineage>
</organism>
<gene>
    <name evidence="1" type="ORF">AMTR_s00224p00019690</name>
</gene>
<evidence type="ECO:0000313" key="2">
    <source>
        <dbReference type="Proteomes" id="UP000017836"/>
    </source>
</evidence>
<dbReference type="EMBL" id="KI394723">
    <property type="protein sequence ID" value="ERN01783.1"/>
    <property type="molecule type" value="Genomic_DNA"/>
</dbReference>
<accession>W1P1J3</accession>
<evidence type="ECO:0000313" key="1">
    <source>
        <dbReference type="EMBL" id="ERN01783.1"/>
    </source>
</evidence>
<dbReference type="HOGENOM" id="CLU_1951703_0_0_1"/>
<protein>
    <submittedName>
        <fullName evidence="1">Uncharacterized protein</fullName>
    </submittedName>
</protein>
<keyword evidence="2" id="KW-1185">Reference proteome</keyword>
<dbReference type="Gramene" id="ERN01783">
    <property type="protein sequence ID" value="ERN01783"/>
    <property type="gene ID" value="AMTR_s00224p00019690"/>
</dbReference>
<dbReference type="Proteomes" id="UP000017836">
    <property type="component" value="Unassembled WGS sequence"/>
</dbReference>
<dbReference type="AlphaFoldDB" id="W1P1J3"/>
<reference evidence="2" key="1">
    <citation type="journal article" date="2013" name="Science">
        <title>The Amborella genome and the evolution of flowering plants.</title>
        <authorList>
            <consortium name="Amborella Genome Project"/>
        </authorList>
    </citation>
    <scope>NUCLEOTIDE SEQUENCE [LARGE SCALE GENOMIC DNA]</scope>
</reference>